<dbReference type="RefSeq" id="WP_068647083.1">
    <property type="nucleotide sequence ID" value="NZ_CP043611.1"/>
</dbReference>
<evidence type="ECO:0000313" key="3">
    <source>
        <dbReference type="EMBL" id="OAB47546.1"/>
    </source>
</evidence>
<name>A0A168QA03_9BACL</name>
<dbReference type="OrthoDB" id="9809583at2"/>
<evidence type="ECO:0000256" key="1">
    <source>
        <dbReference type="SAM" id="SignalP"/>
    </source>
</evidence>
<dbReference type="InterPro" id="IPR000757">
    <property type="entry name" value="Beta-glucanase-like"/>
</dbReference>
<comment type="caution">
    <text evidence="3">The sequence shown here is derived from an EMBL/GenBank/DDBJ whole genome shotgun (WGS) entry which is preliminary data.</text>
</comment>
<dbReference type="PROSITE" id="PS51762">
    <property type="entry name" value="GH16_2"/>
    <property type="match status" value="1"/>
</dbReference>
<dbReference type="Gene3D" id="2.60.120.200">
    <property type="match status" value="1"/>
</dbReference>
<sequence length="681" mass="75866">MLLRTVKGSLRISLLVLLVSAVAPVVLAQAAAFSQQIEAESGVKTGTVREEYVIGNSGKTVSFIDQGEANSLTIRVTPTQGNTFDMNIRYRSGEQRNLMYSVNNQAPQKISDMNSGSWTSYDNETLPVKLIPGQENTIKFYAPAGENGPGLDYVIFQETNLSPIDKPGYRMIFQEEFGGNQLNQGKWVNKYLSSWTKTPQSAQPTYVMENGLMKLQIKKDTQPWAPEFDGQTVVSGFTTGNRNALHNWNGNNTVRNPVETELTHINQYGYYEIRAMGQPGSSRHVAWWLLGFEDVPKESAEIDIFEILGNNAHKVPVAFHRWNDPTGPEGGGFTYTNNNVDYHKEFHTYGFNWVEGGGSGSTPDKMEFFVDGVKTGEKNVKIDYPMIQLFSLYEKRGGGWTGPWESKPYPNTFRLDYVRVYKKIPTGNVSIPEAQLAITNVANASLAIDSNLTLKTYVSGVVGQEGQIFTERNLPGTKSYTNVTYNDGVVTQEFVKWEPISALDLEKLQRGETVIKNGDLPNISVNYPGLIRPTLTITPTFTPWATNLNPNNLNLLFDQDSVSDSSSWTTIMNPLPAGAYISYNFVQPRNVSSISFAANYGTGQGFRTFTVSTWDNTTQSWNEQASEYTIPWTSAGDRAAGETVTVNMNQTLSTSKIKINIKSANTKWDNKVVMREITFNQ</sequence>
<keyword evidence="4" id="KW-1185">Reference proteome</keyword>
<dbReference type="Gene3D" id="2.60.120.260">
    <property type="entry name" value="Galactose-binding domain-like"/>
    <property type="match status" value="1"/>
</dbReference>
<dbReference type="GO" id="GO:0005975">
    <property type="term" value="P:carbohydrate metabolic process"/>
    <property type="evidence" value="ECO:0007669"/>
    <property type="project" value="InterPro"/>
</dbReference>
<dbReference type="SUPFAM" id="SSF49899">
    <property type="entry name" value="Concanavalin A-like lectins/glucanases"/>
    <property type="match status" value="1"/>
</dbReference>
<keyword evidence="1" id="KW-0732">Signal</keyword>
<proteinExistence type="predicted"/>
<dbReference type="CDD" id="cd00413">
    <property type="entry name" value="Glyco_hydrolase_16"/>
    <property type="match status" value="1"/>
</dbReference>
<feature type="signal peptide" evidence="1">
    <location>
        <begin position="1"/>
        <end position="28"/>
    </location>
</feature>
<protein>
    <recommendedName>
        <fullName evidence="2">GH16 domain-containing protein</fullName>
    </recommendedName>
</protein>
<organism evidence="3 4">
    <name type="scientific">Paenibacillus antarcticus</name>
    <dbReference type="NCBI Taxonomy" id="253703"/>
    <lineage>
        <taxon>Bacteria</taxon>
        <taxon>Bacillati</taxon>
        <taxon>Bacillota</taxon>
        <taxon>Bacilli</taxon>
        <taxon>Bacillales</taxon>
        <taxon>Paenibacillaceae</taxon>
        <taxon>Paenibacillus</taxon>
    </lineage>
</organism>
<dbReference type="GO" id="GO:0004553">
    <property type="term" value="F:hydrolase activity, hydrolyzing O-glycosyl compounds"/>
    <property type="evidence" value="ECO:0007669"/>
    <property type="project" value="InterPro"/>
</dbReference>
<dbReference type="Proteomes" id="UP000077355">
    <property type="component" value="Unassembled WGS sequence"/>
</dbReference>
<evidence type="ECO:0000259" key="2">
    <source>
        <dbReference type="PROSITE" id="PS51762"/>
    </source>
</evidence>
<evidence type="ECO:0000313" key="4">
    <source>
        <dbReference type="Proteomes" id="UP000077355"/>
    </source>
</evidence>
<reference evidence="3 4" key="1">
    <citation type="submission" date="2016-03" db="EMBL/GenBank/DDBJ databases">
        <title>Draft genome sequence of Paenibacillus antarcticus CECT 5836.</title>
        <authorList>
            <person name="Shin S.-K."/>
            <person name="Yi H."/>
        </authorList>
    </citation>
    <scope>NUCLEOTIDE SEQUENCE [LARGE SCALE GENOMIC DNA]</scope>
    <source>
        <strain evidence="3 4">CECT 5836</strain>
    </source>
</reference>
<accession>A0A168QA03</accession>
<feature type="domain" description="GH16" evidence="2">
    <location>
        <begin position="193"/>
        <end position="426"/>
    </location>
</feature>
<dbReference type="InterPro" id="IPR008979">
    <property type="entry name" value="Galactose-bd-like_sf"/>
</dbReference>
<dbReference type="AlphaFoldDB" id="A0A168QA03"/>
<dbReference type="EMBL" id="LVJI01000006">
    <property type="protein sequence ID" value="OAB47546.1"/>
    <property type="molecule type" value="Genomic_DNA"/>
</dbReference>
<gene>
    <name evidence="3" type="ORF">PBAT_04775</name>
</gene>
<feature type="chain" id="PRO_5038456258" description="GH16 domain-containing protein" evidence="1">
    <location>
        <begin position="29"/>
        <end position="681"/>
    </location>
</feature>
<dbReference type="InterPro" id="IPR013320">
    <property type="entry name" value="ConA-like_dom_sf"/>
</dbReference>
<dbReference type="SUPFAM" id="SSF49785">
    <property type="entry name" value="Galactose-binding domain-like"/>
    <property type="match status" value="1"/>
</dbReference>